<feature type="domain" description="Bacterial bifunctional deaminase-reductase C-terminal" evidence="1">
    <location>
        <begin position="4"/>
        <end position="174"/>
    </location>
</feature>
<dbReference type="GO" id="GO:0008703">
    <property type="term" value="F:5-amino-6-(5-phosphoribosylamino)uracil reductase activity"/>
    <property type="evidence" value="ECO:0007669"/>
    <property type="project" value="InterPro"/>
</dbReference>
<dbReference type="PANTHER" id="PTHR38011">
    <property type="entry name" value="DIHYDROFOLATE REDUCTASE FAMILY PROTEIN (AFU_ORTHOLOGUE AFUA_8G06820)"/>
    <property type="match status" value="1"/>
</dbReference>
<dbReference type="AlphaFoldDB" id="A0A418KNA6"/>
<dbReference type="InterPro" id="IPR002734">
    <property type="entry name" value="RibDG_C"/>
</dbReference>
<dbReference type="OrthoDB" id="3471498at2"/>
<keyword evidence="3" id="KW-1185">Reference proteome</keyword>
<dbReference type="InterPro" id="IPR024072">
    <property type="entry name" value="DHFR-like_dom_sf"/>
</dbReference>
<dbReference type="EMBL" id="QUAL01000170">
    <property type="protein sequence ID" value="RIQ20406.1"/>
    <property type="molecule type" value="Genomic_DNA"/>
</dbReference>
<evidence type="ECO:0000259" key="1">
    <source>
        <dbReference type="Pfam" id="PF01872"/>
    </source>
</evidence>
<dbReference type="PANTHER" id="PTHR38011:SF11">
    <property type="entry name" value="2,5-DIAMINO-6-RIBOSYLAMINO-4(3H)-PYRIMIDINONE 5'-PHOSPHATE REDUCTASE"/>
    <property type="match status" value="1"/>
</dbReference>
<proteinExistence type="predicted"/>
<comment type="caution">
    <text evidence="2">The sequence shown here is derived from an EMBL/GenBank/DDBJ whole genome shotgun (WGS) entry which is preliminary data.</text>
</comment>
<dbReference type="InterPro" id="IPR050765">
    <property type="entry name" value="Riboflavin_Biosynth_HTPR"/>
</dbReference>
<gene>
    <name evidence="2" type="ORF">DY240_17940</name>
</gene>
<reference evidence="2 3" key="1">
    <citation type="submission" date="2018-09" db="EMBL/GenBank/DDBJ databases">
        <title>Isolation, diversity and antifungal activity of actinobacteria from wheat.</title>
        <authorList>
            <person name="Han C."/>
        </authorList>
    </citation>
    <scope>NUCLEOTIDE SEQUENCE [LARGE SCALE GENOMIC DNA]</scope>
    <source>
        <strain evidence="2 3">NEAU-YY265</strain>
    </source>
</reference>
<dbReference type="Pfam" id="PF01872">
    <property type="entry name" value="RibD_C"/>
    <property type="match status" value="1"/>
</dbReference>
<evidence type="ECO:0000313" key="2">
    <source>
        <dbReference type="EMBL" id="RIQ20406.1"/>
    </source>
</evidence>
<dbReference type="GO" id="GO:0009231">
    <property type="term" value="P:riboflavin biosynthetic process"/>
    <property type="evidence" value="ECO:0007669"/>
    <property type="project" value="InterPro"/>
</dbReference>
<dbReference type="Gene3D" id="3.40.430.10">
    <property type="entry name" value="Dihydrofolate Reductase, subunit A"/>
    <property type="match status" value="1"/>
</dbReference>
<accession>A0A418KNA6</accession>
<dbReference type="Proteomes" id="UP000284057">
    <property type="component" value="Unassembled WGS sequence"/>
</dbReference>
<dbReference type="SUPFAM" id="SSF53597">
    <property type="entry name" value="Dihydrofolate reductase-like"/>
    <property type="match status" value="1"/>
</dbReference>
<name>A0A418KNA6_9ACTN</name>
<sequence length="182" mass="19266">MRPLIVFSDVTLDGFMAGPANDLDFLVDDARLEEEFTGRLRAVADTIVFGRSSFAPSAAYWMAAEGELAGWMNTTPKVILSTDHTVDVSAWTNATLAAGDGVEQVRRLKESDGGGIVAFGGVRTVGSLVAAGLVDEYWLKINPVVVGRGSSMFAGIGERRALTLRDATTYPSGTIAAIYTAS</sequence>
<dbReference type="RefSeq" id="WP_119661215.1">
    <property type="nucleotide sequence ID" value="NZ_QUAL01000170.1"/>
</dbReference>
<evidence type="ECO:0000313" key="3">
    <source>
        <dbReference type="Proteomes" id="UP000284057"/>
    </source>
</evidence>
<organism evidence="2 3">
    <name type="scientific">Jiangella rhizosphaerae</name>
    <dbReference type="NCBI Taxonomy" id="2293569"/>
    <lineage>
        <taxon>Bacteria</taxon>
        <taxon>Bacillati</taxon>
        <taxon>Actinomycetota</taxon>
        <taxon>Actinomycetes</taxon>
        <taxon>Jiangellales</taxon>
        <taxon>Jiangellaceae</taxon>
        <taxon>Jiangella</taxon>
    </lineage>
</organism>
<protein>
    <submittedName>
        <fullName evidence="2">Dihydrofolate reductase</fullName>
    </submittedName>
</protein>